<dbReference type="Pfam" id="PF06953">
    <property type="entry name" value="ArsD"/>
    <property type="match status" value="1"/>
</dbReference>
<gene>
    <name evidence="1" type="primary">arsD</name>
    <name evidence="1" type="ORF">ACFSCS_11900</name>
</gene>
<dbReference type="EMBL" id="JBHUFZ010000027">
    <property type="protein sequence ID" value="MFD1890879.1"/>
    <property type="molecule type" value="Genomic_DNA"/>
</dbReference>
<keyword evidence="2" id="KW-1185">Reference proteome</keyword>
<dbReference type="Gene3D" id="3.40.30.10">
    <property type="entry name" value="Glutaredoxin"/>
    <property type="match status" value="1"/>
</dbReference>
<evidence type="ECO:0000313" key="2">
    <source>
        <dbReference type="Proteomes" id="UP001597326"/>
    </source>
</evidence>
<reference evidence="2" key="1">
    <citation type="journal article" date="2019" name="Int. J. Syst. Evol. Microbiol.">
        <title>The Global Catalogue of Microorganisms (GCM) 10K type strain sequencing project: providing services to taxonomists for standard genome sequencing and annotation.</title>
        <authorList>
            <consortium name="The Broad Institute Genomics Platform"/>
            <consortium name="The Broad Institute Genome Sequencing Center for Infectious Disease"/>
            <person name="Wu L."/>
            <person name="Ma J."/>
        </authorList>
    </citation>
    <scope>NUCLEOTIDE SEQUENCE [LARGE SCALE GENOMIC DNA]</scope>
    <source>
        <strain evidence="2">CAIM 431</strain>
    </source>
</reference>
<name>A0ABW4RYJ4_9ACTN</name>
<proteinExistence type="predicted"/>
<evidence type="ECO:0000313" key="1">
    <source>
        <dbReference type="EMBL" id="MFD1890879.1"/>
    </source>
</evidence>
<dbReference type="RefSeq" id="WP_386751335.1">
    <property type="nucleotide sequence ID" value="NZ_JBHSTS010000003.1"/>
</dbReference>
<accession>A0ABW4RYJ4</accession>
<sequence length="138" mass="14353">MFIDSFLEVPVPSIRVFEPALCCNTGVCGDDVDQALVDFTADLNALKDAGADIARTNLGTDPQAFTANPQAVTFVQTVGSEGLPLTLVDGVTVLTGRYPTRDELRRWAGMGTPVPSTGHTPLQMAGDSGDCCGGTGCC</sequence>
<organism evidence="1 2">
    <name type="scientific">Luteococcus peritonei</name>
    <dbReference type="NCBI Taxonomy" id="88874"/>
    <lineage>
        <taxon>Bacteria</taxon>
        <taxon>Bacillati</taxon>
        <taxon>Actinomycetota</taxon>
        <taxon>Actinomycetes</taxon>
        <taxon>Propionibacteriales</taxon>
        <taxon>Propionibacteriaceae</taxon>
        <taxon>Luteococcus</taxon>
    </lineage>
</organism>
<dbReference type="InterPro" id="IPR010712">
    <property type="entry name" value="Arsenical-R_ArsD"/>
</dbReference>
<dbReference type="Proteomes" id="UP001597326">
    <property type="component" value="Unassembled WGS sequence"/>
</dbReference>
<dbReference type="NCBIfam" id="NF033727">
    <property type="entry name" value="chaperon_ArsD"/>
    <property type="match status" value="1"/>
</dbReference>
<comment type="caution">
    <text evidence="1">The sequence shown here is derived from an EMBL/GenBank/DDBJ whole genome shotgun (WGS) entry which is preliminary data.</text>
</comment>
<protein>
    <submittedName>
        <fullName evidence="1">Arsenite efflux transporter metallochaperone ArsD</fullName>
    </submittedName>
</protein>